<feature type="region of interest" description="Disordered" evidence="1">
    <location>
        <begin position="1"/>
        <end position="21"/>
    </location>
</feature>
<protein>
    <submittedName>
        <fullName evidence="2">2-dehydro-3-deoxygalactonokinase</fullName>
    </submittedName>
</protein>
<dbReference type="InterPro" id="IPR007729">
    <property type="entry name" value="DGOK"/>
</dbReference>
<organism evidence="2 3">
    <name type="scientific">Iodidimonas nitroreducens</name>
    <dbReference type="NCBI Taxonomy" id="1236968"/>
    <lineage>
        <taxon>Bacteria</taxon>
        <taxon>Pseudomonadati</taxon>
        <taxon>Pseudomonadota</taxon>
        <taxon>Alphaproteobacteria</taxon>
        <taxon>Iodidimonadales</taxon>
        <taxon>Iodidimonadaceae</taxon>
        <taxon>Iodidimonas</taxon>
    </lineage>
</organism>
<dbReference type="Gene3D" id="3.30.420.310">
    <property type="entry name" value="2-keto-3-deoxy-galactonokinase, C-terminal domain"/>
    <property type="match status" value="1"/>
</dbReference>
<dbReference type="Gene3D" id="3.30.420.300">
    <property type="entry name" value="2-keto-3-deoxy-galactonokinase, substrate binding domain"/>
    <property type="match status" value="1"/>
</dbReference>
<accession>A0A5A7N9Y0</accession>
<reference evidence="2 3" key="1">
    <citation type="submission" date="2019-09" db="EMBL/GenBank/DDBJ databases">
        <title>NBRP : Genome information of microbial organism related human and environment.</title>
        <authorList>
            <person name="Hattori M."/>
            <person name="Oshima K."/>
            <person name="Inaba H."/>
            <person name="Suda W."/>
            <person name="Sakamoto M."/>
            <person name="Iino T."/>
            <person name="Kitahara M."/>
            <person name="Oshida Y."/>
            <person name="Iida T."/>
            <person name="Kudo T."/>
            <person name="Itoh T."/>
            <person name="Ohkuma M."/>
        </authorList>
    </citation>
    <scope>NUCLEOTIDE SEQUENCE [LARGE SCALE GENOMIC DNA]</scope>
    <source>
        <strain evidence="2 3">Q-1</strain>
    </source>
</reference>
<gene>
    <name evidence="2" type="ORF">JCM17846_19520</name>
</gene>
<dbReference type="InterPro" id="IPR042258">
    <property type="entry name" value="DGOK_N"/>
</dbReference>
<dbReference type="Pfam" id="PF05035">
    <property type="entry name" value="DGOK"/>
    <property type="match status" value="1"/>
</dbReference>
<dbReference type="Proteomes" id="UP000324996">
    <property type="component" value="Unassembled WGS sequence"/>
</dbReference>
<evidence type="ECO:0000313" key="2">
    <source>
        <dbReference type="EMBL" id="GER04270.1"/>
    </source>
</evidence>
<feature type="compositionally biased region" description="Basic and acidic residues" evidence="1">
    <location>
        <begin position="1"/>
        <end position="17"/>
    </location>
</feature>
<dbReference type="InterPro" id="IPR042257">
    <property type="entry name" value="DGOK_C"/>
</dbReference>
<dbReference type="EMBL" id="BKCN01000009">
    <property type="protein sequence ID" value="GER04270.1"/>
    <property type="molecule type" value="Genomic_DNA"/>
</dbReference>
<keyword evidence="3" id="KW-1185">Reference proteome</keyword>
<keyword evidence="2" id="KW-0418">Kinase</keyword>
<evidence type="ECO:0000256" key="1">
    <source>
        <dbReference type="SAM" id="MobiDB-lite"/>
    </source>
</evidence>
<keyword evidence="2" id="KW-0808">Transferase</keyword>
<dbReference type="AlphaFoldDB" id="A0A5A7N9Y0"/>
<name>A0A5A7N9Y0_9PROT</name>
<sequence>MLPLKPMKEPKNGRHENAQAGTARMNMNADRAFSIVGDWGTSHLRLFLVHDNRIIDQCDGPGLAAAIADPGDAFMRATAGWRADHGALPVLLAGTVGSNIGWREVPYRPCPIACDKLVDGAVHFRHEGHDLAIIPGLSCINPLGYADYMRGEETQILGALMSDPALKSGRQIICLPGTHSKWVILQDGVVERFFSSLTGEFYGIIKDHSVLLLGSAPDDGFHETAFIEGVKRICANKGAMLLNRLFEVRARQISKELTVGEAASFLSGLLIGADVDAALRILDWRHAGYDRVSIIATRHLSDLYALALDRYGVASQSLDGKQQSGTGLMAMAARLRDLERSVDVP</sequence>
<dbReference type="GO" id="GO:0034194">
    <property type="term" value="P:D-galactonate catabolic process"/>
    <property type="evidence" value="ECO:0007669"/>
    <property type="project" value="InterPro"/>
</dbReference>
<evidence type="ECO:0000313" key="3">
    <source>
        <dbReference type="Proteomes" id="UP000324996"/>
    </source>
</evidence>
<proteinExistence type="predicted"/>
<dbReference type="GO" id="GO:0008671">
    <property type="term" value="F:2-dehydro-3-deoxygalactonokinase activity"/>
    <property type="evidence" value="ECO:0007669"/>
    <property type="project" value="InterPro"/>
</dbReference>
<comment type="caution">
    <text evidence="2">The sequence shown here is derived from an EMBL/GenBank/DDBJ whole genome shotgun (WGS) entry which is preliminary data.</text>
</comment>